<feature type="domain" description="CRAL-TRIO" evidence="2">
    <location>
        <begin position="127"/>
        <end position="282"/>
    </location>
</feature>
<dbReference type="Pfam" id="PF13716">
    <property type="entry name" value="CRAL_TRIO_2"/>
    <property type="match status" value="1"/>
</dbReference>
<dbReference type="PANTHER" id="PTHR45808:SF2">
    <property type="entry name" value="RHO GTPASE-ACTIVATING PROTEIN 68F"/>
    <property type="match status" value="1"/>
</dbReference>
<dbReference type="PANTHER" id="PTHR45808">
    <property type="entry name" value="RHO GTPASE-ACTIVATING PROTEIN 68F"/>
    <property type="match status" value="1"/>
</dbReference>
<protein>
    <recommendedName>
        <fullName evidence="5">Rho GTPase-activating protein 1</fullName>
    </recommendedName>
</protein>
<proteinExistence type="predicted"/>
<dbReference type="SMART" id="SM00516">
    <property type="entry name" value="SEC14"/>
    <property type="match status" value="1"/>
</dbReference>
<evidence type="ECO:0000313" key="4">
    <source>
        <dbReference type="EMBL" id="CAD7199733.1"/>
    </source>
</evidence>
<dbReference type="Gene3D" id="3.40.525.10">
    <property type="entry name" value="CRAL-TRIO lipid binding domain"/>
    <property type="match status" value="1"/>
</dbReference>
<feature type="region of interest" description="Disordered" evidence="1">
    <location>
        <begin position="1"/>
        <end position="38"/>
    </location>
</feature>
<dbReference type="InterPro" id="IPR001251">
    <property type="entry name" value="CRAL-TRIO_dom"/>
</dbReference>
<reference evidence="4" key="1">
    <citation type="submission" date="2020-11" db="EMBL/GenBank/DDBJ databases">
        <authorList>
            <person name="Tran Van P."/>
        </authorList>
    </citation>
    <scope>NUCLEOTIDE SEQUENCE</scope>
</reference>
<evidence type="ECO:0008006" key="5">
    <source>
        <dbReference type="Google" id="ProtNLM"/>
    </source>
</evidence>
<dbReference type="InterPro" id="IPR000198">
    <property type="entry name" value="RhoGAP_dom"/>
</dbReference>
<accession>A0A7R8VJJ3</accession>
<dbReference type="FunFam" id="3.40.525.10:FF:000007">
    <property type="entry name" value="rho GTPase-activating protein 1"/>
    <property type="match status" value="1"/>
</dbReference>
<dbReference type="SUPFAM" id="SSF52087">
    <property type="entry name" value="CRAL/TRIO domain"/>
    <property type="match status" value="1"/>
</dbReference>
<evidence type="ECO:0000256" key="1">
    <source>
        <dbReference type="SAM" id="MobiDB-lite"/>
    </source>
</evidence>
<evidence type="ECO:0000259" key="3">
    <source>
        <dbReference type="PROSITE" id="PS50238"/>
    </source>
</evidence>
<dbReference type="InterPro" id="IPR036865">
    <property type="entry name" value="CRAL-TRIO_dom_sf"/>
</dbReference>
<feature type="domain" description="Rho-GAP" evidence="3">
    <location>
        <begin position="313"/>
        <end position="499"/>
    </location>
</feature>
<dbReference type="EMBL" id="OA567003">
    <property type="protein sequence ID" value="CAD7199733.1"/>
    <property type="molecule type" value="Genomic_DNA"/>
</dbReference>
<dbReference type="InterPro" id="IPR008936">
    <property type="entry name" value="Rho_GTPase_activation_prot"/>
</dbReference>
<gene>
    <name evidence="4" type="ORF">TDIB3V08_LOCUS5979</name>
</gene>
<dbReference type="InterPro" id="IPR049592">
    <property type="entry name" value="ARHGAP1_RhoGAP"/>
</dbReference>
<dbReference type="CDD" id="cd00170">
    <property type="entry name" value="SEC14"/>
    <property type="match status" value="1"/>
</dbReference>
<dbReference type="SUPFAM" id="SSF48350">
    <property type="entry name" value="GTPase activation domain, GAP"/>
    <property type="match status" value="1"/>
</dbReference>
<dbReference type="PROSITE" id="PS50238">
    <property type="entry name" value="RHOGAP"/>
    <property type="match status" value="1"/>
</dbReference>
<sequence length="501" mass="57611">MEADYQPKLSPSRGLTASHNDNEDPYPSLSDYHDYEPNLEFDDTELQHTAVNDAVELNTTSALANYATEADSEEKVEVSGLDYLESPVSDGTIEENFEEELVNAPIVPTGEDSLTYTFPDDEESEEDYKDVAKYGIVEVVGDDTYGRKVIVVSACKLPGNKELDHGLLLRYLMYTLDKYVEQDYSLVYFHYGLTSKNKPSLSWLWQAYRAFDRKYKKNLKALYLVHPTNFIRVVWQLFKAAISAKFGRKVMYVNYLHELKQHLDLDQLSIPEPVLEHDERLLKKNNRTAPQPVSDSQQNSTFHMPLETQQFGVSLQFIKEHNNGEVIPPVVRHCIEFLSQPDALETEGLFRRSASITLLKDMRNRYNQGQPVDFGNDVHLAAVLLKTFLRELEEPIMTFDLYDEITQFQSLPKDERPRHVKILILEKLPEDNYRVLKYIVQFLSKVMDRSDLNKMTSSNLSVVFGPNLVWAQTGQLSLSAIGPINMFTDFVLTHQDQIFII</sequence>
<evidence type="ECO:0000259" key="2">
    <source>
        <dbReference type="PROSITE" id="PS50191"/>
    </source>
</evidence>
<dbReference type="SMART" id="SM00324">
    <property type="entry name" value="RhoGAP"/>
    <property type="match status" value="1"/>
</dbReference>
<organism evidence="4">
    <name type="scientific">Timema douglasi</name>
    <name type="common">Walking stick</name>
    <dbReference type="NCBI Taxonomy" id="61478"/>
    <lineage>
        <taxon>Eukaryota</taxon>
        <taxon>Metazoa</taxon>
        <taxon>Ecdysozoa</taxon>
        <taxon>Arthropoda</taxon>
        <taxon>Hexapoda</taxon>
        <taxon>Insecta</taxon>
        <taxon>Pterygota</taxon>
        <taxon>Neoptera</taxon>
        <taxon>Polyneoptera</taxon>
        <taxon>Phasmatodea</taxon>
        <taxon>Timematodea</taxon>
        <taxon>Timematoidea</taxon>
        <taxon>Timematidae</taxon>
        <taxon>Timema</taxon>
    </lineage>
</organism>
<dbReference type="GO" id="GO:2001136">
    <property type="term" value="P:negative regulation of endocytic recycling"/>
    <property type="evidence" value="ECO:0007669"/>
    <property type="project" value="TreeGrafter"/>
</dbReference>
<dbReference type="CDD" id="cd04404">
    <property type="entry name" value="RhoGAP-p50rhoGAP"/>
    <property type="match status" value="1"/>
</dbReference>
<dbReference type="GO" id="GO:0005737">
    <property type="term" value="C:cytoplasm"/>
    <property type="evidence" value="ECO:0007669"/>
    <property type="project" value="TreeGrafter"/>
</dbReference>
<dbReference type="AlphaFoldDB" id="A0A7R8VJJ3"/>
<dbReference type="Gene3D" id="1.10.555.10">
    <property type="entry name" value="Rho GTPase activation protein"/>
    <property type="match status" value="1"/>
</dbReference>
<dbReference type="PROSITE" id="PS50191">
    <property type="entry name" value="CRAL_TRIO"/>
    <property type="match status" value="1"/>
</dbReference>
<name>A0A7R8VJJ3_TIMDO</name>
<dbReference type="GO" id="GO:0007264">
    <property type="term" value="P:small GTPase-mediated signal transduction"/>
    <property type="evidence" value="ECO:0007669"/>
    <property type="project" value="TreeGrafter"/>
</dbReference>
<dbReference type="Pfam" id="PF00620">
    <property type="entry name" value="RhoGAP"/>
    <property type="match status" value="1"/>
</dbReference>
<dbReference type="GO" id="GO:0005096">
    <property type="term" value="F:GTPase activator activity"/>
    <property type="evidence" value="ECO:0007669"/>
    <property type="project" value="TreeGrafter"/>
</dbReference>